<dbReference type="PANTHER" id="PTHR11844:SF29">
    <property type="entry name" value="METALLOPROTEINASE INHIBITOR TAG-225-RELATED"/>
    <property type="match status" value="1"/>
</dbReference>
<evidence type="ECO:0000256" key="5">
    <source>
        <dbReference type="PIRSR" id="PIRSR601820-3"/>
    </source>
</evidence>
<dbReference type="PANTHER" id="PTHR11844">
    <property type="entry name" value="METALLOPROTEASE INHIBITOR"/>
    <property type="match status" value="1"/>
</dbReference>
<dbReference type="SMART" id="SM00206">
    <property type="entry name" value="NTR"/>
    <property type="match status" value="1"/>
</dbReference>
<evidence type="ECO:0000259" key="7">
    <source>
        <dbReference type="PROSITE" id="PS50189"/>
    </source>
</evidence>
<dbReference type="GO" id="GO:0008191">
    <property type="term" value="F:metalloendopeptidase inhibitor activity"/>
    <property type="evidence" value="ECO:0007669"/>
    <property type="project" value="InterPro"/>
</dbReference>
<evidence type="ECO:0000313" key="8">
    <source>
        <dbReference type="EMBL" id="EYB85438.1"/>
    </source>
</evidence>
<dbReference type="OrthoDB" id="5826152at2759"/>
<dbReference type="CDD" id="cd03577">
    <property type="entry name" value="NTR_TIMP_like"/>
    <property type="match status" value="1"/>
</dbReference>
<dbReference type="PROSITE" id="PS51257">
    <property type="entry name" value="PROKAR_LIPOPROTEIN"/>
    <property type="match status" value="1"/>
</dbReference>
<organism evidence="8 9">
    <name type="scientific">Ancylostoma ceylanicum</name>
    <dbReference type="NCBI Taxonomy" id="53326"/>
    <lineage>
        <taxon>Eukaryota</taxon>
        <taxon>Metazoa</taxon>
        <taxon>Ecdysozoa</taxon>
        <taxon>Nematoda</taxon>
        <taxon>Chromadorea</taxon>
        <taxon>Rhabditida</taxon>
        <taxon>Rhabditina</taxon>
        <taxon>Rhabditomorpha</taxon>
        <taxon>Strongyloidea</taxon>
        <taxon>Ancylostomatidae</taxon>
        <taxon>Ancylostomatinae</taxon>
        <taxon>Ancylostoma</taxon>
    </lineage>
</organism>
<dbReference type="Proteomes" id="UP000024635">
    <property type="component" value="Unassembled WGS sequence"/>
</dbReference>
<dbReference type="InterPro" id="IPR001820">
    <property type="entry name" value="TIMP"/>
</dbReference>
<dbReference type="GO" id="GO:0005615">
    <property type="term" value="C:extracellular space"/>
    <property type="evidence" value="ECO:0007669"/>
    <property type="project" value="TreeGrafter"/>
</dbReference>
<comment type="subcellular location">
    <subcellularLocation>
        <location evidence="1">Secreted</location>
    </subcellularLocation>
</comment>
<dbReference type="InterPro" id="IPR008993">
    <property type="entry name" value="TIMP-like_OB-fold"/>
</dbReference>
<feature type="binding site" evidence="4">
    <location>
        <position position="23"/>
    </location>
    <ligand>
        <name>Zn(2+)</name>
        <dbReference type="ChEBI" id="CHEBI:29105"/>
        <note>ligand shared with metalloproteinase partner</note>
    </ligand>
</feature>
<feature type="disulfide bond" evidence="5">
    <location>
        <begin position="23"/>
        <end position="91"/>
    </location>
</feature>
<dbReference type="EMBL" id="JARK01001634">
    <property type="protein sequence ID" value="EYB85438.1"/>
    <property type="molecule type" value="Genomic_DNA"/>
</dbReference>
<dbReference type="STRING" id="53326.A0A016S460"/>
<name>A0A016S460_9BILA</name>
<dbReference type="GO" id="GO:0046872">
    <property type="term" value="F:metal ion binding"/>
    <property type="evidence" value="ECO:0007669"/>
    <property type="project" value="UniProtKB-KW"/>
</dbReference>
<gene>
    <name evidence="8" type="primary">Acey_s0298.g1760</name>
    <name evidence="8" type="ORF">Y032_0298g1760</name>
</gene>
<keyword evidence="4" id="KW-0479">Metal-binding</keyword>
<dbReference type="GO" id="GO:0002020">
    <property type="term" value="F:protease binding"/>
    <property type="evidence" value="ECO:0007669"/>
    <property type="project" value="TreeGrafter"/>
</dbReference>
<evidence type="ECO:0000256" key="1">
    <source>
        <dbReference type="ARBA" id="ARBA00004613"/>
    </source>
</evidence>
<feature type="chain" id="PRO_5001489010" description="NTR domain-containing protein" evidence="6">
    <location>
        <begin position="23"/>
        <end position="152"/>
    </location>
</feature>
<evidence type="ECO:0000256" key="6">
    <source>
        <dbReference type="SAM" id="SignalP"/>
    </source>
</evidence>
<evidence type="ECO:0000256" key="3">
    <source>
        <dbReference type="ARBA" id="ARBA00023157"/>
    </source>
</evidence>
<comment type="caution">
    <text evidence="8">The sequence shown here is derived from an EMBL/GenBank/DDBJ whole genome shotgun (WGS) entry which is preliminary data.</text>
</comment>
<accession>A0A016S460</accession>
<dbReference type="InterPro" id="IPR001134">
    <property type="entry name" value="Netrin_domain"/>
</dbReference>
<dbReference type="GO" id="GO:0031012">
    <property type="term" value="C:extracellular matrix"/>
    <property type="evidence" value="ECO:0007669"/>
    <property type="project" value="TreeGrafter"/>
</dbReference>
<reference evidence="9" key="1">
    <citation type="journal article" date="2015" name="Nat. Genet.">
        <title>The genome and transcriptome of the zoonotic hookworm Ancylostoma ceylanicum identify infection-specific gene families.</title>
        <authorList>
            <person name="Schwarz E.M."/>
            <person name="Hu Y."/>
            <person name="Antoshechkin I."/>
            <person name="Miller M.M."/>
            <person name="Sternberg P.W."/>
            <person name="Aroian R.V."/>
        </authorList>
    </citation>
    <scope>NUCLEOTIDE SEQUENCE</scope>
    <source>
        <strain evidence="9">HY135</strain>
    </source>
</reference>
<dbReference type="PROSITE" id="PS50189">
    <property type="entry name" value="NTR"/>
    <property type="match status" value="1"/>
</dbReference>
<keyword evidence="2" id="KW-0964">Secreted</keyword>
<dbReference type="Pfam" id="PF00965">
    <property type="entry name" value="TIMP"/>
    <property type="match status" value="1"/>
</dbReference>
<keyword evidence="3 5" id="KW-1015">Disulfide bond</keyword>
<proteinExistence type="predicted"/>
<feature type="signal peptide" evidence="6">
    <location>
        <begin position="1"/>
        <end position="22"/>
    </location>
</feature>
<feature type="disulfide bond" evidence="5">
    <location>
        <begin position="25"/>
        <end position="117"/>
    </location>
</feature>
<dbReference type="Gene3D" id="2.40.50.120">
    <property type="match status" value="1"/>
</dbReference>
<evidence type="ECO:0000313" key="9">
    <source>
        <dbReference type="Proteomes" id="UP000024635"/>
    </source>
</evidence>
<evidence type="ECO:0000256" key="2">
    <source>
        <dbReference type="ARBA" id="ARBA00022525"/>
    </source>
</evidence>
<keyword evidence="9" id="KW-1185">Reference proteome</keyword>
<protein>
    <recommendedName>
        <fullName evidence="7">NTR domain-containing protein</fullName>
    </recommendedName>
</protein>
<sequence>MYFRMKFSVIASFALLIPVIFSCRCPILPSKEAFCRADWVSHARILSKMFLPIEGMNDVRYTLRHIKIYKNVNETCPLFNHVLTSSESSACGLVLETKKEYLLSGSYYDGEYHTSSCFQVVTDDPADSFSGNLMEWKHVTPGFEMRLNSFEC</sequence>
<feature type="domain" description="NTR" evidence="7">
    <location>
        <begin position="23"/>
        <end position="152"/>
    </location>
</feature>
<dbReference type="AlphaFoldDB" id="A0A016S460"/>
<keyword evidence="6" id="KW-0732">Signal</keyword>
<dbReference type="SUPFAM" id="SSF50242">
    <property type="entry name" value="TIMP-like"/>
    <property type="match status" value="1"/>
</dbReference>
<evidence type="ECO:0000256" key="4">
    <source>
        <dbReference type="PIRSR" id="PIRSR601820-1"/>
    </source>
</evidence>
<keyword evidence="4" id="KW-0862">Zinc</keyword>
<dbReference type="GO" id="GO:0051045">
    <property type="term" value="P:negative regulation of membrane protein ectodomain proteolysis"/>
    <property type="evidence" value="ECO:0007669"/>
    <property type="project" value="TreeGrafter"/>
</dbReference>